<evidence type="ECO:0000259" key="2">
    <source>
        <dbReference type="Pfam" id="PF19077"/>
    </source>
</evidence>
<dbReference type="EMBL" id="MTHB01000127">
    <property type="protein sequence ID" value="OXC76293.1"/>
    <property type="molecule type" value="Genomic_DNA"/>
</dbReference>
<feature type="region of interest" description="Disordered" evidence="1">
    <location>
        <begin position="455"/>
        <end position="487"/>
    </location>
</feature>
<name>A0A226WYW4_CABSO</name>
<reference evidence="4" key="1">
    <citation type="submission" date="2017-01" db="EMBL/GenBank/DDBJ databases">
        <title>Genome Analysis of Deinococcus marmoris KOPRI26562.</title>
        <authorList>
            <person name="Kim J.H."/>
            <person name="Oh H.-M."/>
        </authorList>
    </citation>
    <scope>NUCLEOTIDE SEQUENCE [LARGE SCALE GENOMIC DNA]</scope>
    <source>
        <strain evidence="4">PAMC 26633</strain>
    </source>
</reference>
<dbReference type="AlphaFoldDB" id="A0A226WYW4"/>
<feature type="compositionally biased region" description="Polar residues" evidence="1">
    <location>
        <begin position="94"/>
        <end position="109"/>
    </location>
</feature>
<dbReference type="Proteomes" id="UP000214720">
    <property type="component" value="Unassembled WGS sequence"/>
</dbReference>
<sequence length="650" mass="67658">MVHGSVSSALLAGETLAVYRDGQKVGTATVSGTGWTFNDSGVGVGSHTYTAQVENSSGNGPRSGPFTFNELSNVPSAPVITDVQDAVGPVQGPVPNNGTTDDNQPTIRGTGTAGDTLWLFVDGRGVGETTVDGTGHWSIIPPTALLDGAHTFTATQFASGQPQSALSNPWTVTVDTAPHTPVETVAITNLVDDSSGSYVNVPSGGSTKDTSPIVQGTVSSALLTGETLVVYRDSVKVGTATVNGTSWSFNDSNVAVGDHTYTARVENSVGTGQYSAGYSFTEASASTHLQGIKLDISGMVNPLYGSTYPNYIMDIQGAPVDSNNTCLIALLQVGDQSLRVNTYFAGNWYTGNNMNNLVEGIYYGSMGLNTVVTITAYGTTGTGRSQLINKNDVYTYSSTIGQILAAEVQYPYPAAGYDSPNYYHTYLTATGAKSTLPTVLSATHHDSSVDAQALAAAGTTDQPAATADQPHSVVGDHQAFTGTTGHDTVDLNVDPTVYFKEATAHIQGSTVHPADATSPTPAVNTLHLTGDHQILDLTSLTGKTAAAKISGIEVIDLGGHENHLKLSLTDVLNLGEQDLFQKDGKQQMMVNGADGDSVDLSNAHIAGVADGVWHQEGTAQVGGVTYNVYEHSGAHTELLIQQGVQIALHN</sequence>
<organism evidence="3 4">
    <name type="scientific">Caballeronia sordidicola</name>
    <name type="common">Burkholderia sordidicola</name>
    <dbReference type="NCBI Taxonomy" id="196367"/>
    <lineage>
        <taxon>Bacteria</taxon>
        <taxon>Pseudomonadati</taxon>
        <taxon>Pseudomonadota</taxon>
        <taxon>Betaproteobacteria</taxon>
        <taxon>Burkholderiales</taxon>
        <taxon>Burkholderiaceae</taxon>
        <taxon>Caballeronia</taxon>
    </lineage>
</organism>
<evidence type="ECO:0000313" key="3">
    <source>
        <dbReference type="EMBL" id="OXC76293.1"/>
    </source>
</evidence>
<gene>
    <name evidence="3" type="ORF">BSU04_22600</name>
</gene>
<dbReference type="InterPro" id="IPR013783">
    <property type="entry name" value="Ig-like_fold"/>
</dbReference>
<comment type="caution">
    <text evidence="3">The sequence shown here is derived from an EMBL/GenBank/DDBJ whole genome shotgun (WGS) entry which is preliminary data.</text>
</comment>
<feature type="region of interest" description="Disordered" evidence="1">
    <location>
        <begin position="92"/>
        <end position="111"/>
    </location>
</feature>
<dbReference type="InterPro" id="IPR044016">
    <property type="entry name" value="Big_13"/>
</dbReference>
<protein>
    <submittedName>
        <fullName evidence="3">Large repetitive protein</fullName>
    </submittedName>
</protein>
<dbReference type="Pfam" id="PF19077">
    <property type="entry name" value="Big_13"/>
    <property type="match status" value="1"/>
</dbReference>
<evidence type="ECO:0000256" key="1">
    <source>
        <dbReference type="SAM" id="MobiDB-lite"/>
    </source>
</evidence>
<accession>A0A226WYW4</accession>
<evidence type="ECO:0000313" key="4">
    <source>
        <dbReference type="Proteomes" id="UP000214720"/>
    </source>
</evidence>
<proteinExistence type="predicted"/>
<dbReference type="Gene3D" id="2.60.40.10">
    <property type="entry name" value="Immunoglobulins"/>
    <property type="match status" value="3"/>
</dbReference>
<feature type="domain" description="Bacterial Ig-like" evidence="2">
    <location>
        <begin position="95"/>
        <end position="176"/>
    </location>
</feature>